<organism evidence="1 2">
    <name type="scientific">Mumia flava</name>
    <dbReference type="NCBI Taxonomy" id="1348852"/>
    <lineage>
        <taxon>Bacteria</taxon>
        <taxon>Bacillati</taxon>
        <taxon>Actinomycetota</taxon>
        <taxon>Actinomycetes</taxon>
        <taxon>Propionibacteriales</taxon>
        <taxon>Nocardioidaceae</taxon>
        <taxon>Mumia</taxon>
    </lineage>
</organism>
<dbReference type="EMBL" id="PGEZ01000001">
    <property type="protein sequence ID" value="PJJ58232.1"/>
    <property type="molecule type" value="Genomic_DNA"/>
</dbReference>
<protein>
    <submittedName>
        <fullName evidence="1">ABC-type Mn2+/Zn2+ transport system ATPase subunit</fullName>
    </submittedName>
</protein>
<comment type="caution">
    <text evidence="1">The sequence shown here is derived from an EMBL/GenBank/DDBJ whole genome shotgun (WGS) entry which is preliminary data.</text>
</comment>
<accession>A0A2M9BJZ7</accession>
<proteinExistence type="predicted"/>
<name>A0A2M9BJZ7_9ACTN</name>
<dbReference type="Proteomes" id="UP000230842">
    <property type="component" value="Unassembled WGS sequence"/>
</dbReference>
<evidence type="ECO:0000313" key="1">
    <source>
        <dbReference type="EMBL" id="PJJ58232.1"/>
    </source>
</evidence>
<dbReference type="SUPFAM" id="SSF52540">
    <property type="entry name" value="P-loop containing nucleoside triphosphate hydrolases"/>
    <property type="match status" value="1"/>
</dbReference>
<keyword evidence="2" id="KW-1185">Reference proteome</keyword>
<evidence type="ECO:0000313" key="2">
    <source>
        <dbReference type="Proteomes" id="UP000230842"/>
    </source>
</evidence>
<gene>
    <name evidence="1" type="ORF">CLV56_2478</name>
</gene>
<dbReference type="InterPro" id="IPR027417">
    <property type="entry name" value="P-loop_NTPase"/>
</dbReference>
<sequence length="406" mass="45105">MPGGRPTITYNPREDLNLESQVRRYLADRHTILSVSGPTKTGKTVLLKSLVPDAIWLSGGGISSADEFWQAVGDLLDLPSVIEDSVDQSSTTSGGWTAGAGVAGFKGEHQHADETGSTVGRRSTRKRSIKNLVRENILDDRRPIVIDDFHYIDPGVQLEITRGLKDLVFDGLAVIVASVPHRAFDVVRVEKEMTGRVDQLEVGFWGSDDLRAIATSGFGALRLVDSDGAITNRLIQESFESPHLMQLFCREVCYANDVGEVQDQPRTLLPPEWEEFFRARASDTSKSAFDLLACGPRQRTDRIVRRLTNGQDTDIYGATLTAIAHTGPLTKLTYEQLRSALKEVLDSELPQRHEVTRVLEEMTKIAKERIDGEPVVDYDAELATLFISDPFFAYYLRWGVRPDAST</sequence>
<dbReference type="AlphaFoldDB" id="A0A2M9BJZ7"/>
<reference evidence="1 2" key="1">
    <citation type="submission" date="2017-11" db="EMBL/GenBank/DDBJ databases">
        <title>Genomic Encyclopedia of Archaeal and Bacterial Type Strains, Phase II (KMG-II): From Individual Species to Whole Genera.</title>
        <authorList>
            <person name="Goeker M."/>
        </authorList>
    </citation>
    <scope>NUCLEOTIDE SEQUENCE [LARGE SCALE GENOMIC DNA]</scope>
    <source>
        <strain evidence="1 2">DSM 27763</strain>
    </source>
</reference>